<reference evidence="1 2" key="1">
    <citation type="submission" date="2024-02" db="EMBL/GenBank/DDBJ databases">
        <authorList>
            <person name="Chen Y."/>
            <person name="Shah S."/>
            <person name="Dougan E. K."/>
            <person name="Thang M."/>
            <person name="Chan C."/>
        </authorList>
    </citation>
    <scope>NUCLEOTIDE SEQUENCE [LARGE SCALE GENOMIC DNA]</scope>
</reference>
<organism evidence="1 2">
    <name type="scientific">Durusdinium trenchii</name>
    <dbReference type="NCBI Taxonomy" id="1381693"/>
    <lineage>
        <taxon>Eukaryota</taxon>
        <taxon>Sar</taxon>
        <taxon>Alveolata</taxon>
        <taxon>Dinophyceae</taxon>
        <taxon>Suessiales</taxon>
        <taxon>Symbiodiniaceae</taxon>
        <taxon>Durusdinium</taxon>
    </lineage>
</organism>
<evidence type="ECO:0000313" key="1">
    <source>
        <dbReference type="EMBL" id="CAK9064319.1"/>
    </source>
</evidence>
<comment type="caution">
    <text evidence="1">The sequence shown here is derived from an EMBL/GenBank/DDBJ whole genome shotgun (WGS) entry which is preliminary data.</text>
</comment>
<evidence type="ECO:0000313" key="2">
    <source>
        <dbReference type="Proteomes" id="UP001642484"/>
    </source>
</evidence>
<keyword evidence="2" id="KW-1185">Reference proteome</keyword>
<dbReference type="EMBL" id="CAXAMN010021895">
    <property type="protein sequence ID" value="CAK9064319.1"/>
    <property type="molecule type" value="Genomic_DNA"/>
</dbReference>
<gene>
    <name evidence="1" type="ORF">CCMP2556_LOCUS31598</name>
</gene>
<proteinExistence type="predicted"/>
<name>A0ABP0NL90_9DINO</name>
<sequence length="101" mass="10786">MAGNMVNWTSDPLQEVRCANGPAAAPGSRGLRLVEIHCEMSHASCSAPSVGTMPETDNSFISIQCILQEPQLAYMSCLAPANCVPVPVKDFSSSKCITRMQ</sequence>
<dbReference type="Proteomes" id="UP001642484">
    <property type="component" value="Unassembled WGS sequence"/>
</dbReference>
<accession>A0ABP0NL90</accession>
<protein>
    <submittedName>
        <fullName evidence="1">Uncharacterized protein</fullName>
    </submittedName>
</protein>